<keyword evidence="11" id="KW-1185">Reference proteome</keyword>
<proteinExistence type="inferred from homology"/>
<keyword evidence="6 9" id="KW-1133">Transmembrane helix</keyword>
<dbReference type="InterPro" id="IPR005495">
    <property type="entry name" value="LptG/LptF_permease"/>
</dbReference>
<protein>
    <submittedName>
        <fullName evidence="10">LPS export ABC transporter permease LptG</fullName>
    </submittedName>
</protein>
<evidence type="ECO:0000256" key="8">
    <source>
        <dbReference type="ARBA" id="ARBA00026081"/>
    </source>
</evidence>
<evidence type="ECO:0000256" key="5">
    <source>
        <dbReference type="ARBA" id="ARBA00022692"/>
    </source>
</evidence>
<keyword evidence="7 9" id="KW-0472">Membrane</keyword>
<feature type="transmembrane region" description="Helical" evidence="9">
    <location>
        <begin position="347"/>
        <end position="364"/>
    </location>
</feature>
<feature type="transmembrane region" description="Helical" evidence="9">
    <location>
        <begin position="12"/>
        <end position="30"/>
    </location>
</feature>
<dbReference type="InterPro" id="IPR030923">
    <property type="entry name" value="LptG"/>
</dbReference>
<evidence type="ECO:0000256" key="9">
    <source>
        <dbReference type="SAM" id="Phobius"/>
    </source>
</evidence>
<name>A0ABV4HNY8_9GAMM</name>
<keyword evidence="4" id="KW-1003">Cell membrane</keyword>
<evidence type="ECO:0000256" key="3">
    <source>
        <dbReference type="ARBA" id="ARBA00007725"/>
    </source>
</evidence>
<organism evidence="10 11">
    <name type="scientific">Luteimonas salinilitoris</name>
    <dbReference type="NCBI Taxonomy" id="3237697"/>
    <lineage>
        <taxon>Bacteria</taxon>
        <taxon>Pseudomonadati</taxon>
        <taxon>Pseudomonadota</taxon>
        <taxon>Gammaproteobacteria</taxon>
        <taxon>Lysobacterales</taxon>
        <taxon>Lysobacteraceae</taxon>
        <taxon>Luteimonas</taxon>
    </lineage>
</organism>
<accession>A0ABV4HNY8</accession>
<dbReference type="PANTHER" id="PTHR33529">
    <property type="entry name" value="SLR0882 PROTEIN-RELATED"/>
    <property type="match status" value="1"/>
</dbReference>
<comment type="subunit">
    <text evidence="8">Component of the lipopolysaccharide transport and assembly complex. The LptBFG transporter is composed of two ATP-binding proteins (LptB) and two transmembrane proteins (LptF and LptG).</text>
</comment>
<comment type="function">
    <text evidence="1">Part of the ABC transporter complex LptBFG involved in the translocation of lipopolysaccharide (LPS) from the inner membrane to the outer membrane.</text>
</comment>
<reference evidence="10 11" key="1">
    <citation type="submission" date="2024-07" db="EMBL/GenBank/DDBJ databases">
        <title>Luteimonas salilacus sp. nov., isolated from the shore soil of Salt Lake in Tibet of China.</title>
        <authorList>
            <person name="Zhang X."/>
            <person name="Li A."/>
        </authorList>
    </citation>
    <scope>NUCLEOTIDE SEQUENCE [LARGE SCALE GENOMIC DNA]</scope>
    <source>
        <strain evidence="10 11">B3-2-R+30</strain>
    </source>
</reference>
<comment type="subcellular location">
    <subcellularLocation>
        <location evidence="2">Cell membrane</location>
        <topology evidence="2">Multi-pass membrane protein</topology>
    </subcellularLocation>
</comment>
<feature type="transmembrane region" description="Helical" evidence="9">
    <location>
        <begin position="317"/>
        <end position="335"/>
    </location>
</feature>
<dbReference type="Proteomes" id="UP001566331">
    <property type="component" value="Unassembled WGS sequence"/>
</dbReference>
<feature type="transmembrane region" description="Helical" evidence="9">
    <location>
        <begin position="66"/>
        <end position="83"/>
    </location>
</feature>
<sequence length="369" mass="41369">MMPFPKLHDLYAARVVLVTVMLTWAVLTGLDFVVSGLFSEIDDIGQGDYGFFSALTYTLYSLPRRAYTMFPTAAVIGTLMGLGQLAATSELTALRALGLSRKRLSLSVAVPLLLLTAVMILNGETLAPWAQRSADGMKAAAKSNDLIVAQYSGLWAREGDTFLNARTGQERSEGGRQWLELADVRLFEFDDDGRLVSVANAATAEHGADGWLLRDVRRIWFEERAVTETEVDEEKWASQLDSAALATASNLWRPRYQRAADLRRGIEYRERNGLDASEYEEHYWGRWFYPFNVLALCLAAIPFAFGSLRSGGLGRRLFIGVVFALGFWLLQNQFVRLAGVYQFDFRLAYLMPPAVMLLISFLLFRRRSG</sequence>
<dbReference type="NCBIfam" id="TIGR04408">
    <property type="entry name" value="LptG_lptG"/>
    <property type="match status" value="1"/>
</dbReference>
<evidence type="ECO:0000256" key="6">
    <source>
        <dbReference type="ARBA" id="ARBA00022989"/>
    </source>
</evidence>
<evidence type="ECO:0000256" key="7">
    <source>
        <dbReference type="ARBA" id="ARBA00023136"/>
    </source>
</evidence>
<comment type="caution">
    <text evidence="10">The sequence shown here is derived from an EMBL/GenBank/DDBJ whole genome shotgun (WGS) entry which is preliminary data.</text>
</comment>
<dbReference type="EMBL" id="JBFWIC010000006">
    <property type="protein sequence ID" value="MEZ0474308.1"/>
    <property type="molecule type" value="Genomic_DNA"/>
</dbReference>
<feature type="transmembrane region" description="Helical" evidence="9">
    <location>
        <begin position="287"/>
        <end position="305"/>
    </location>
</feature>
<dbReference type="PANTHER" id="PTHR33529:SF2">
    <property type="entry name" value="LIPOPOLYSACCHARIDE EXPORT SYSTEM PERMEASE PROTEIN LPTG"/>
    <property type="match status" value="1"/>
</dbReference>
<evidence type="ECO:0000256" key="2">
    <source>
        <dbReference type="ARBA" id="ARBA00004651"/>
    </source>
</evidence>
<dbReference type="RefSeq" id="WP_370561895.1">
    <property type="nucleotide sequence ID" value="NZ_JBFWIB010000001.1"/>
</dbReference>
<feature type="transmembrane region" description="Helical" evidence="9">
    <location>
        <begin position="104"/>
        <end position="123"/>
    </location>
</feature>
<keyword evidence="5 9" id="KW-0812">Transmembrane</keyword>
<evidence type="ECO:0000313" key="11">
    <source>
        <dbReference type="Proteomes" id="UP001566331"/>
    </source>
</evidence>
<evidence type="ECO:0000313" key="10">
    <source>
        <dbReference type="EMBL" id="MEZ0474308.1"/>
    </source>
</evidence>
<comment type="similarity">
    <text evidence="3">Belongs to the LptF/LptG family.</text>
</comment>
<gene>
    <name evidence="10" type="primary">lptG</name>
    <name evidence="10" type="ORF">AB6713_06715</name>
</gene>
<dbReference type="Pfam" id="PF03739">
    <property type="entry name" value="LptF_LptG"/>
    <property type="match status" value="1"/>
</dbReference>
<evidence type="ECO:0000256" key="1">
    <source>
        <dbReference type="ARBA" id="ARBA00002265"/>
    </source>
</evidence>
<evidence type="ECO:0000256" key="4">
    <source>
        <dbReference type="ARBA" id="ARBA00022475"/>
    </source>
</evidence>